<feature type="compositionally biased region" description="Low complexity" evidence="3">
    <location>
        <begin position="343"/>
        <end position="363"/>
    </location>
</feature>
<reference evidence="7" key="1">
    <citation type="submission" date="2025-08" db="UniProtKB">
        <authorList>
            <consortium name="RefSeq"/>
        </authorList>
    </citation>
    <scope>IDENTIFICATION</scope>
</reference>
<dbReference type="PRINTS" id="PR00837">
    <property type="entry name" value="V5TPXLIKE"/>
</dbReference>
<accession>A0ABM3LNW3</accession>
<comment type="subcellular location">
    <subcellularLocation>
        <location evidence="1">Secreted</location>
    </subcellularLocation>
</comment>
<dbReference type="Pfam" id="PF00188">
    <property type="entry name" value="CAP"/>
    <property type="match status" value="1"/>
</dbReference>
<dbReference type="InterPro" id="IPR001283">
    <property type="entry name" value="CRISP-related"/>
</dbReference>
<keyword evidence="6" id="KW-1185">Reference proteome</keyword>
<feature type="chain" id="PRO_5047315493" evidence="4">
    <location>
        <begin position="22"/>
        <end position="486"/>
    </location>
</feature>
<evidence type="ECO:0000313" key="6">
    <source>
        <dbReference type="Proteomes" id="UP001652582"/>
    </source>
</evidence>
<dbReference type="RefSeq" id="XP_052740757.1">
    <property type="nucleotide sequence ID" value="XM_052884797.1"/>
</dbReference>
<dbReference type="SUPFAM" id="SSF55797">
    <property type="entry name" value="PR-1-like"/>
    <property type="match status" value="1"/>
</dbReference>
<proteinExistence type="predicted"/>
<feature type="domain" description="SCP" evidence="5">
    <location>
        <begin position="56"/>
        <end position="219"/>
    </location>
</feature>
<dbReference type="Proteomes" id="UP001652582">
    <property type="component" value="Chromosome 12"/>
</dbReference>
<protein>
    <submittedName>
        <fullName evidence="7">Uncharacterized protein LOC112053559</fullName>
    </submittedName>
</protein>
<evidence type="ECO:0000256" key="3">
    <source>
        <dbReference type="SAM" id="MobiDB-lite"/>
    </source>
</evidence>
<dbReference type="CDD" id="cd05380">
    <property type="entry name" value="CAP_euk"/>
    <property type="match status" value="1"/>
</dbReference>
<dbReference type="InterPro" id="IPR014044">
    <property type="entry name" value="CAP_dom"/>
</dbReference>
<name>A0ABM3LNW3_BICAN</name>
<evidence type="ECO:0000256" key="4">
    <source>
        <dbReference type="SAM" id="SignalP"/>
    </source>
</evidence>
<dbReference type="Gene3D" id="3.40.33.10">
    <property type="entry name" value="CAP"/>
    <property type="match status" value="1"/>
</dbReference>
<dbReference type="SMART" id="SM00198">
    <property type="entry name" value="SCP"/>
    <property type="match status" value="1"/>
</dbReference>
<dbReference type="GeneID" id="112053559"/>
<organism evidence="6 7">
    <name type="scientific">Bicyclus anynana</name>
    <name type="common">Squinting bush brown butterfly</name>
    <dbReference type="NCBI Taxonomy" id="110368"/>
    <lineage>
        <taxon>Eukaryota</taxon>
        <taxon>Metazoa</taxon>
        <taxon>Ecdysozoa</taxon>
        <taxon>Arthropoda</taxon>
        <taxon>Hexapoda</taxon>
        <taxon>Insecta</taxon>
        <taxon>Pterygota</taxon>
        <taxon>Neoptera</taxon>
        <taxon>Endopterygota</taxon>
        <taxon>Lepidoptera</taxon>
        <taxon>Glossata</taxon>
        <taxon>Ditrysia</taxon>
        <taxon>Papilionoidea</taxon>
        <taxon>Nymphalidae</taxon>
        <taxon>Satyrinae</taxon>
        <taxon>Satyrini</taxon>
        <taxon>Mycalesina</taxon>
        <taxon>Bicyclus</taxon>
    </lineage>
</organism>
<feature type="signal peptide" evidence="4">
    <location>
        <begin position="1"/>
        <end position="21"/>
    </location>
</feature>
<evidence type="ECO:0000259" key="5">
    <source>
        <dbReference type="SMART" id="SM00198"/>
    </source>
</evidence>
<feature type="region of interest" description="Disordered" evidence="3">
    <location>
        <begin position="328"/>
        <end position="370"/>
    </location>
</feature>
<evidence type="ECO:0000256" key="1">
    <source>
        <dbReference type="ARBA" id="ARBA00004613"/>
    </source>
</evidence>
<evidence type="ECO:0000256" key="2">
    <source>
        <dbReference type="ARBA" id="ARBA00022525"/>
    </source>
</evidence>
<dbReference type="PANTHER" id="PTHR10334">
    <property type="entry name" value="CYSTEINE-RICH SECRETORY PROTEIN-RELATED"/>
    <property type="match status" value="1"/>
</dbReference>
<dbReference type="PRINTS" id="PR00838">
    <property type="entry name" value="V5ALLERGEN"/>
</dbReference>
<dbReference type="InterPro" id="IPR002413">
    <property type="entry name" value="V5_allergen-like"/>
</dbReference>
<keyword evidence="4" id="KW-0732">Signal</keyword>
<gene>
    <name evidence="7" type="primary">LOC112053559</name>
</gene>
<keyword evidence="2" id="KW-0964">Secreted</keyword>
<evidence type="ECO:0000313" key="7">
    <source>
        <dbReference type="RefSeq" id="XP_052740757.1"/>
    </source>
</evidence>
<sequence>MIKIKFSVLVILFLDPSVCLTKYCDICPEHTLCKYAVSGPSPQCVGYDTNAFLTEDDIGAILDKINDRRHFIATGRSRFLPAAANMKKIVWSKELATFAQRWVDQCDQSLKPDRKDKCRDLDDSEVGQSIVTITGSSSYEKLRVQSMVEVWFMESMDYTGSVTYYNQSREQKTNYFTQLIWADTDKVGCGKARFFVKTAKPIIIDRLVCNFAPKGNLHGKPVYTIGYAATHNRKRSVAEEEEENFKPFWQMDEYVNRNQPKLKSMRYTTLSNKNNLKNKRTRKQPKTTMKTESITVTFKDRSNNGKRITEKYLSFDELMHLRKHNAEVSGGRRYNDDKQILRESNTSTQTTSETTTTESPSTEDTPEYSFNTPYNRMRHCTRKLTCTWTAASLTDSAGSIIPGGGANAVGGSRTPPGYVEGCTRTSTCTRDYMNRNKMATLPVETTNPEPEPGDDEDYCERRSLNRRSNNNLNTINSIHLHCIIMF</sequence>
<dbReference type="InterPro" id="IPR035940">
    <property type="entry name" value="CAP_sf"/>
</dbReference>